<sequence length="189" mass="20340">MAGRWLSQFLRVEIWVIGALIAVLTGVFLRSMDNLVDNAGEVRAQQLKTAFLTSLRLAHTAWLAKGGSSDSVELGTLTAGSDFSPEDFQGQGGGVLRMNAQGWPVDVGDSHPVAAVMTDESCRRLYSTLLLRRSSATEAALQEKVDALAVGTVCAYQIGVQGKDFFSLLYNAESGEVRLSVQRKSADND</sequence>
<keyword evidence="1" id="KW-1133">Transmembrane helix</keyword>
<evidence type="ECO:0000313" key="2">
    <source>
        <dbReference type="EMBL" id="ABC32794.1"/>
    </source>
</evidence>
<name>Q2S980_HAHCH</name>
<proteinExistence type="predicted"/>
<keyword evidence="1" id="KW-0472">Membrane</keyword>
<dbReference type="RefSeq" id="WP_011399852.1">
    <property type="nucleotide sequence ID" value="NC_007645.1"/>
</dbReference>
<dbReference type="STRING" id="349521.HCH_06147"/>
<dbReference type="AlphaFoldDB" id="Q2S980"/>
<keyword evidence="1" id="KW-0812">Transmembrane</keyword>
<keyword evidence="3" id="KW-1185">Reference proteome</keyword>
<accession>Q2S980</accession>
<protein>
    <submittedName>
        <fullName evidence="2">Uncharacterized protein</fullName>
    </submittedName>
</protein>
<feature type="transmembrane region" description="Helical" evidence="1">
    <location>
        <begin position="12"/>
        <end position="29"/>
    </location>
</feature>
<dbReference type="EMBL" id="CP000155">
    <property type="protein sequence ID" value="ABC32794.1"/>
    <property type="molecule type" value="Genomic_DNA"/>
</dbReference>
<evidence type="ECO:0000313" key="3">
    <source>
        <dbReference type="Proteomes" id="UP000000238"/>
    </source>
</evidence>
<reference evidence="2 3" key="1">
    <citation type="journal article" date="2005" name="Nucleic Acids Res.">
        <title>Genomic blueprint of Hahella chejuensis, a marine microbe producing an algicidal agent.</title>
        <authorList>
            <person name="Jeong H."/>
            <person name="Yim J.H."/>
            <person name="Lee C."/>
            <person name="Choi S.-H."/>
            <person name="Park Y.K."/>
            <person name="Yoon S.H."/>
            <person name="Hur C.-G."/>
            <person name="Kang H.-Y."/>
            <person name="Kim D."/>
            <person name="Lee H.H."/>
            <person name="Park K.H."/>
            <person name="Park S.-H."/>
            <person name="Park H.-S."/>
            <person name="Lee H.K."/>
            <person name="Oh T.K."/>
            <person name="Kim J.F."/>
        </authorList>
    </citation>
    <scope>NUCLEOTIDE SEQUENCE [LARGE SCALE GENOMIC DNA]</scope>
    <source>
        <strain evidence="2 3">KCTC 2396</strain>
    </source>
</reference>
<dbReference type="HOGENOM" id="CLU_1432717_0_0_6"/>
<dbReference type="KEGG" id="hch:HCH_06147"/>
<dbReference type="Proteomes" id="UP000000238">
    <property type="component" value="Chromosome"/>
</dbReference>
<gene>
    <name evidence="2" type="ordered locus">HCH_06147</name>
</gene>
<dbReference type="OrthoDB" id="6197425at2"/>
<evidence type="ECO:0000256" key="1">
    <source>
        <dbReference type="SAM" id="Phobius"/>
    </source>
</evidence>
<organism evidence="2 3">
    <name type="scientific">Hahella chejuensis (strain KCTC 2396)</name>
    <dbReference type="NCBI Taxonomy" id="349521"/>
    <lineage>
        <taxon>Bacteria</taxon>
        <taxon>Pseudomonadati</taxon>
        <taxon>Pseudomonadota</taxon>
        <taxon>Gammaproteobacteria</taxon>
        <taxon>Oceanospirillales</taxon>
        <taxon>Hahellaceae</taxon>
        <taxon>Hahella</taxon>
    </lineage>
</organism>